<dbReference type="PANTHER" id="PTHR35268">
    <property type="entry name" value="PROTEIN CCSMST1"/>
    <property type="match status" value="1"/>
</dbReference>
<keyword evidence="7" id="KW-0249">Electron transport</keyword>
<evidence type="ECO:0000313" key="13">
    <source>
        <dbReference type="Proteomes" id="UP001176940"/>
    </source>
</evidence>
<accession>A0ABN9KV98</accession>
<evidence type="ECO:0000256" key="4">
    <source>
        <dbReference type="ARBA" id="ARBA00022692"/>
    </source>
</evidence>
<keyword evidence="13" id="KW-1185">Reference proteome</keyword>
<evidence type="ECO:0000256" key="3">
    <source>
        <dbReference type="ARBA" id="ARBA00022660"/>
    </source>
</evidence>
<dbReference type="Pfam" id="PF15013">
    <property type="entry name" value="CCSMST1"/>
    <property type="match status" value="1"/>
</dbReference>
<protein>
    <recommendedName>
        <fullName evidence="14">Protein CCSMST1</fullName>
    </recommendedName>
</protein>
<dbReference type="EMBL" id="CAUEEQ010001891">
    <property type="protein sequence ID" value="CAJ0921146.1"/>
    <property type="molecule type" value="Genomic_DNA"/>
</dbReference>
<evidence type="ECO:0008006" key="14">
    <source>
        <dbReference type="Google" id="ProtNLM"/>
    </source>
</evidence>
<dbReference type="InterPro" id="IPR029160">
    <property type="entry name" value="UQCC4"/>
</dbReference>
<gene>
    <name evidence="12" type="ORF">RIMI_LOCUS1450476</name>
</gene>
<keyword evidence="9" id="KW-0496">Mitochondrion</keyword>
<organism evidence="12 13">
    <name type="scientific">Ranitomeya imitator</name>
    <name type="common">mimic poison frog</name>
    <dbReference type="NCBI Taxonomy" id="111125"/>
    <lineage>
        <taxon>Eukaryota</taxon>
        <taxon>Metazoa</taxon>
        <taxon>Chordata</taxon>
        <taxon>Craniata</taxon>
        <taxon>Vertebrata</taxon>
        <taxon>Euteleostomi</taxon>
        <taxon>Amphibia</taxon>
        <taxon>Batrachia</taxon>
        <taxon>Anura</taxon>
        <taxon>Neobatrachia</taxon>
        <taxon>Hyloidea</taxon>
        <taxon>Dendrobatidae</taxon>
        <taxon>Dendrobatinae</taxon>
        <taxon>Ranitomeya</taxon>
    </lineage>
</organism>
<evidence type="ECO:0000256" key="10">
    <source>
        <dbReference type="ARBA" id="ARBA00023136"/>
    </source>
</evidence>
<keyword evidence="10" id="KW-0472">Membrane</keyword>
<evidence type="ECO:0000256" key="5">
    <source>
        <dbReference type="ARBA" id="ARBA00022729"/>
    </source>
</evidence>
<evidence type="ECO:0000256" key="1">
    <source>
        <dbReference type="ARBA" id="ARBA00004434"/>
    </source>
</evidence>
<keyword evidence="6" id="KW-0999">Mitochondrion inner membrane</keyword>
<evidence type="ECO:0000256" key="2">
    <source>
        <dbReference type="ARBA" id="ARBA00022448"/>
    </source>
</evidence>
<proteinExistence type="inferred from homology"/>
<dbReference type="PRINTS" id="PR02042">
    <property type="entry name" value="CCSMST1"/>
</dbReference>
<dbReference type="PANTHER" id="PTHR35268:SF1">
    <property type="entry name" value="UBIQUINOL-CYTOCHROME-C REDUCTASE COMPLEX ASSEMBLY FACTOR 4"/>
    <property type="match status" value="1"/>
</dbReference>
<comment type="caution">
    <text evidence="12">The sequence shown here is derived from an EMBL/GenBank/DDBJ whole genome shotgun (WGS) entry which is preliminary data.</text>
</comment>
<dbReference type="Proteomes" id="UP001176940">
    <property type="component" value="Unassembled WGS sequence"/>
</dbReference>
<evidence type="ECO:0000256" key="9">
    <source>
        <dbReference type="ARBA" id="ARBA00023128"/>
    </source>
</evidence>
<evidence type="ECO:0000256" key="7">
    <source>
        <dbReference type="ARBA" id="ARBA00022982"/>
    </source>
</evidence>
<comment type="subcellular location">
    <subcellularLocation>
        <location evidence="1">Mitochondrion inner membrane</location>
        <topology evidence="1">Single-pass membrane protein</topology>
    </subcellularLocation>
</comment>
<reference evidence="12" key="1">
    <citation type="submission" date="2023-07" db="EMBL/GenBank/DDBJ databases">
        <authorList>
            <person name="Stuckert A."/>
        </authorList>
    </citation>
    <scope>NUCLEOTIDE SEQUENCE</scope>
</reference>
<keyword evidence="2" id="KW-0813">Transport</keyword>
<name>A0ABN9KV98_9NEOB</name>
<sequence length="120" mass="14410">MYRSVCSRTVRRVLQPSLVTYRTRELHLQNRPDCTEEKEDDRPIKFSTSKGSHRRWTVAQSFGSDHQRPWWKVLPLSLFLTAVLVWAYFREETEIDEIIYRPISELLGEIDRNEKKDKNE</sequence>
<keyword evidence="8" id="KW-1133">Transmembrane helix</keyword>
<keyword evidence="5" id="KW-0732">Signal</keyword>
<keyword evidence="3" id="KW-0679">Respiratory chain</keyword>
<evidence type="ECO:0000313" key="12">
    <source>
        <dbReference type="EMBL" id="CAJ0921146.1"/>
    </source>
</evidence>
<comment type="similarity">
    <text evidence="11">Belongs to the UQCC4 family.</text>
</comment>
<evidence type="ECO:0000256" key="11">
    <source>
        <dbReference type="ARBA" id="ARBA00034713"/>
    </source>
</evidence>
<evidence type="ECO:0000256" key="8">
    <source>
        <dbReference type="ARBA" id="ARBA00022989"/>
    </source>
</evidence>
<dbReference type="InterPro" id="IPR023248">
    <property type="entry name" value="UQCC4_vert"/>
</dbReference>
<evidence type="ECO:0000256" key="6">
    <source>
        <dbReference type="ARBA" id="ARBA00022792"/>
    </source>
</evidence>
<keyword evidence="4" id="KW-0812">Transmembrane</keyword>